<keyword evidence="1" id="KW-0732">Signal</keyword>
<evidence type="ECO:0000313" key="3">
    <source>
        <dbReference type="Proteomes" id="UP001139516"/>
    </source>
</evidence>
<dbReference type="RefSeq" id="WP_248668666.1">
    <property type="nucleotide sequence ID" value="NZ_JALPRX010000089.1"/>
</dbReference>
<keyword evidence="3" id="KW-1185">Reference proteome</keyword>
<accession>A0A9X2BWW8</accession>
<name>A0A9X2BWW8_9PROT</name>
<sequence length="101" mass="10881">MSRLAILLFSLACLATATAHAGMPDARNANLGEGTDFAYAEALNALAADGWRHVSDLRREGDFVRATAEDFDGRRRTVLVDPRTGVVLPEFETTSGDGQRS</sequence>
<organism evidence="2 3">
    <name type="scientific">Roseomonas acroporae</name>
    <dbReference type="NCBI Taxonomy" id="2937791"/>
    <lineage>
        <taxon>Bacteria</taxon>
        <taxon>Pseudomonadati</taxon>
        <taxon>Pseudomonadota</taxon>
        <taxon>Alphaproteobacteria</taxon>
        <taxon>Acetobacterales</taxon>
        <taxon>Roseomonadaceae</taxon>
        <taxon>Roseomonas</taxon>
    </lineage>
</organism>
<proteinExistence type="predicted"/>
<evidence type="ECO:0000313" key="2">
    <source>
        <dbReference type="EMBL" id="MCK8786551.1"/>
    </source>
</evidence>
<dbReference type="EMBL" id="JALPRX010000089">
    <property type="protein sequence ID" value="MCK8786551.1"/>
    <property type="molecule type" value="Genomic_DNA"/>
</dbReference>
<gene>
    <name evidence="2" type="ORF">M0638_19425</name>
</gene>
<protein>
    <recommendedName>
        <fullName evidence="4">YpeB-like protein with protease inhibitory function</fullName>
    </recommendedName>
</protein>
<evidence type="ECO:0000256" key="1">
    <source>
        <dbReference type="SAM" id="SignalP"/>
    </source>
</evidence>
<dbReference type="AlphaFoldDB" id="A0A9X2BWW8"/>
<feature type="chain" id="PRO_5040804623" description="YpeB-like protein with protease inhibitory function" evidence="1">
    <location>
        <begin position="22"/>
        <end position="101"/>
    </location>
</feature>
<evidence type="ECO:0008006" key="4">
    <source>
        <dbReference type="Google" id="ProtNLM"/>
    </source>
</evidence>
<comment type="caution">
    <text evidence="2">The sequence shown here is derived from an EMBL/GenBank/DDBJ whole genome shotgun (WGS) entry which is preliminary data.</text>
</comment>
<reference evidence="2" key="1">
    <citation type="submission" date="2022-04" db="EMBL/GenBank/DDBJ databases">
        <title>Roseomonas acroporae sp. nov., isolated from coral Acropora digitifera.</title>
        <authorList>
            <person name="Sun H."/>
        </authorList>
    </citation>
    <scope>NUCLEOTIDE SEQUENCE</scope>
    <source>
        <strain evidence="2">NAR14</strain>
    </source>
</reference>
<dbReference type="Proteomes" id="UP001139516">
    <property type="component" value="Unassembled WGS sequence"/>
</dbReference>
<feature type="signal peptide" evidence="1">
    <location>
        <begin position="1"/>
        <end position="21"/>
    </location>
</feature>